<keyword evidence="3" id="KW-1185">Reference proteome</keyword>
<evidence type="ECO:0000313" key="3">
    <source>
        <dbReference type="Proteomes" id="UP000437736"/>
    </source>
</evidence>
<dbReference type="CDD" id="cd03801">
    <property type="entry name" value="GT4_PimA-like"/>
    <property type="match status" value="1"/>
</dbReference>
<reference evidence="2 3" key="1">
    <citation type="submission" date="2019-11" db="EMBL/GenBank/DDBJ databases">
        <title>Acidiferrimicrobium australis gen. nov., sp. nov., an acidophilic and obligately heterotrophic, member of the Actinobacteria that catalyses dissimilatory oxido- reduction of iron isolated from metal-rich acidic water in Chile.</title>
        <authorList>
            <person name="Gonzalez D."/>
            <person name="Huber K."/>
            <person name="Hedrich S."/>
            <person name="Rojas-Villalobos C."/>
            <person name="Quatrini R."/>
            <person name="Dinamarca M.A."/>
            <person name="Schwarz A."/>
            <person name="Canales C."/>
            <person name="Nancucheo I."/>
        </authorList>
    </citation>
    <scope>NUCLEOTIDE SEQUENCE [LARGE SCALE GENOMIC DNA]</scope>
    <source>
        <strain evidence="2 3">USS-CCA1</strain>
    </source>
</reference>
<sequence>MSSPSPSSARPPGCIVWEGDQFSDHSLATVNRGICSHLLRAGVDLRLVAGDAPTGEVPAGALRSLLPAVGPPRAGTPVAAVVRQAWPPLLQPPGAGRWVQAQPWEFGGIPRRWIDGLAAADDVWVHSSWVRDCYIASGRDPDRVHVVPAGVDAGFFRPDGARRPYGRGRSFRFLFVGGLIYRKGIDVLVNAYLRAFGPRDDVCLVIKGFGSAGIYAGNTRNQLLQLAARTDLPAIEIIDEEMDAEGMASLYRSCDALVHPYRGEGFALPVIEAMASCLPVLTTGYGAVLDFADEDTARFLPARLVPAPLIEGELGPPAALSYFLAEPDADALVEALRSLPADESRFERARLARARVSKAFSWEAAASVALERLLELTDGSRGHRAPAEVTDLLLPVEPASTNWEGVVRDFVSTFRGSDPIRLRLGVRGGPGDARALGAATRRVIVGAERNPATCAAIEVALLDDRSQADLEASGALVLDESRGGLRAAGYGLPPALRARLGAGELSSTPA</sequence>
<evidence type="ECO:0000259" key="1">
    <source>
        <dbReference type="Pfam" id="PF00534"/>
    </source>
</evidence>
<feature type="domain" description="Glycosyl transferase family 1" evidence="1">
    <location>
        <begin position="170"/>
        <end position="296"/>
    </location>
</feature>
<dbReference type="InterPro" id="IPR001296">
    <property type="entry name" value="Glyco_trans_1"/>
</dbReference>
<name>A0ABW9QR22_9ACTN</name>
<dbReference type="PANTHER" id="PTHR46656:SF3">
    <property type="entry name" value="PUTATIVE-RELATED"/>
    <property type="match status" value="1"/>
</dbReference>
<dbReference type="EMBL" id="WJHE01000177">
    <property type="protein sequence ID" value="MST31933.1"/>
    <property type="molecule type" value="Genomic_DNA"/>
</dbReference>
<dbReference type="Pfam" id="PF00534">
    <property type="entry name" value="Glycos_transf_1"/>
    <property type="match status" value="1"/>
</dbReference>
<organism evidence="2 3">
    <name type="scientific">Acidiferrimicrobium australe</name>
    <dbReference type="NCBI Taxonomy" id="2664430"/>
    <lineage>
        <taxon>Bacteria</taxon>
        <taxon>Bacillati</taxon>
        <taxon>Actinomycetota</taxon>
        <taxon>Acidimicrobiia</taxon>
        <taxon>Acidimicrobiales</taxon>
        <taxon>Acidimicrobiaceae</taxon>
        <taxon>Acidiferrimicrobium</taxon>
    </lineage>
</organism>
<dbReference type="Gene3D" id="3.40.50.2000">
    <property type="entry name" value="Glycogen Phosphorylase B"/>
    <property type="match status" value="1"/>
</dbReference>
<gene>
    <name evidence="2" type="ORF">GHK86_04225</name>
</gene>
<dbReference type="SUPFAM" id="SSF53756">
    <property type="entry name" value="UDP-Glycosyltransferase/glycogen phosphorylase"/>
    <property type="match status" value="1"/>
</dbReference>
<protein>
    <submittedName>
        <fullName evidence="2">Glycosyltransferase</fullName>
    </submittedName>
</protein>
<dbReference type="Proteomes" id="UP000437736">
    <property type="component" value="Unassembled WGS sequence"/>
</dbReference>
<evidence type="ECO:0000313" key="2">
    <source>
        <dbReference type="EMBL" id="MST31933.1"/>
    </source>
</evidence>
<proteinExistence type="predicted"/>
<comment type="caution">
    <text evidence="2">The sequence shown here is derived from an EMBL/GenBank/DDBJ whole genome shotgun (WGS) entry which is preliminary data.</text>
</comment>
<dbReference type="PANTHER" id="PTHR46656">
    <property type="entry name" value="PUTATIVE-RELATED"/>
    <property type="match status" value="1"/>
</dbReference>
<accession>A0ABW9QR22</accession>